<dbReference type="STRING" id="1508404.JMA_33800"/>
<dbReference type="Pfam" id="PF00535">
    <property type="entry name" value="Glycos_transf_2"/>
    <property type="match status" value="1"/>
</dbReference>
<evidence type="ECO:0000256" key="2">
    <source>
        <dbReference type="ARBA" id="ARBA00022676"/>
    </source>
</evidence>
<reference evidence="5 6" key="1">
    <citation type="submission" date="2014-08" db="EMBL/GenBank/DDBJ databases">
        <title>Complete genome of a marine bacteria Jeotgalibacillus malaysiensis.</title>
        <authorList>
            <person name="Yaakop A.S."/>
            <person name="Chan K.-G."/>
            <person name="Goh K.M."/>
        </authorList>
    </citation>
    <scope>NUCLEOTIDE SEQUENCE [LARGE SCALE GENOMIC DNA]</scope>
    <source>
        <strain evidence="5 6">D5</strain>
    </source>
</reference>
<keyword evidence="2" id="KW-0328">Glycosyltransferase</keyword>
<dbReference type="EMBL" id="CP009416">
    <property type="protein sequence ID" value="AJD92697.1"/>
    <property type="molecule type" value="Genomic_DNA"/>
</dbReference>
<dbReference type="OrthoDB" id="396512at2"/>
<organism evidence="5 6">
    <name type="scientific">Jeotgalibacillus malaysiensis</name>
    <dbReference type="NCBI Taxonomy" id="1508404"/>
    <lineage>
        <taxon>Bacteria</taxon>
        <taxon>Bacillati</taxon>
        <taxon>Bacillota</taxon>
        <taxon>Bacilli</taxon>
        <taxon>Bacillales</taxon>
        <taxon>Caryophanaceae</taxon>
        <taxon>Jeotgalibacillus</taxon>
    </lineage>
</organism>
<sequence length="354" mass="40975">MVQMSIVVPVYNAGKKLEKCILSLIAQDMKELEIILVNDGSTDKSLNICKKYAKQDGRIKIINKNNEGSIKTRRRGVIEASSKYVMFVDADDWVDHSICTKLYEQMVLEDADVVVCNTYKVFDNAAIIKKSNNSHFFDVKKVYNDHEVREKLAAAYFHGHPFPASLFAKLYKKELLLDSGKYLDSIIFLGEDLYYNIEVLLHSKKVVTIPESLYYYRAGGLTSKYMSYLFDDMVSGYIIQKEIINEYFHDDQHHYNGISIMLLNTFKTCLSNLYKNEAYKSTPIRQAVIGGYLDNPTIKEALKNKSVQTYFDASFLYAIENRDIQYLDQLGWRLYRAGRSKRYVMKVIEKLEIV</sequence>
<evidence type="ECO:0000256" key="3">
    <source>
        <dbReference type="ARBA" id="ARBA00022679"/>
    </source>
</evidence>
<evidence type="ECO:0000313" key="5">
    <source>
        <dbReference type="EMBL" id="AJD92697.1"/>
    </source>
</evidence>
<comment type="similarity">
    <text evidence="1">Belongs to the glycosyltransferase 2 family.</text>
</comment>
<dbReference type="Proteomes" id="UP000031449">
    <property type="component" value="Chromosome"/>
</dbReference>
<evidence type="ECO:0000313" key="6">
    <source>
        <dbReference type="Proteomes" id="UP000031449"/>
    </source>
</evidence>
<dbReference type="AlphaFoldDB" id="A0A0B5AVE8"/>
<protein>
    <recommendedName>
        <fullName evidence="4">Glycosyltransferase 2-like domain-containing protein</fullName>
    </recommendedName>
</protein>
<dbReference type="BioCyc" id="JESP1508404:G14D9-12661-MONOMER"/>
<name>A0A0B5AVE8_9BACL</name>
<dbReference type="InterPro" id="IPR001173">
    <property type="entry name" value="Glyco_trans_2-like"/>
</dbReference>
<accession>A0A0B5AVE8</accession>
<feature type="domain" description="Glycosyltransferase 2-like" evidence="4">
    <location>
        <begin position="5"/>
        <end position="167"/>
    </location>
</feature>
<dbReference type="CDD" id="cd00761">
    <property type="entry name" value="Glyco_tranf_GTA_type"/>
    <property type="match status" value="1"/>
</dbReference>
<dbReference type="Gene3D" id="3.90.550.10">
    <property type="entry name" value="Spore Coat Polysaccharide Biosynthesis Protein SpsA, Chain A"/>
    <property type="match status" value="1"/>
</dbReference>
<keyword evidence="3" id="KW-0808">Transferase</keyword>
<evidence type="ECO:0000256" key="1">
    <source>
        <dbReference type="ARBA" id="ARBA00006739"/>
    </source>
</evidence>
<proteinExistence type="inferred from homology"/>
<evidence type="ECO:0000259" key="4">
    <source>
        <dbReference type="Pfam" id="PF00535"/>
    </source>
</evidence>
<dbReference type="InterPro" id="IPR029044">
    <property type="entry name" value="Nucleotide-diphossugar_trans"/>
</dbReference>
<dbReference type="KEGG" id="jeo:JMA_33800"/>
<dbReference type="PANTHER" id="PTHR22916">
    <property type="entry name" value="GLYCOSYLTRANSFERASE"/>
    <property type="match status" value="1"/>
</dbReference>
<dbReference type="PANTHER" id="PTHR22916:SF51">
    <property type="entry name" value="GLYCOSYLTRANSFERASE EPSH-RELATED"/>
    <property type="match status" value="1"/>
</dbReference>
<dbReference type="GO" id="GO:0016757">
    <property type="term" value="F:glycosyltransferase activity"/>
    <property type="evidence" value="ECO:0007669"/>
    <property type="project" value="UniProtKB-KW"/>
</dbReference>
<keyword evidence="6" id="KW-1185">Reference proteome</keyword>
<dbReference type="HOGENOM" id="CLU_025996_25_1_9"/>
<gene>
    <name evidence="5" type="ORF">JMA_33800</name>
</gene>
<dbReference type="SUPFAM" id="SSF53448">
    <property type="entry name" value="Nucleotide-diphospho-sugar transferases"/>
    <property type="match status" value="1"/>
</dbReference>